<dbReference type="InterPro" id="IPR033900">
    <property type="entry name" value="Gram_neg_porin_domain"/>
</dbReference>
<evidence type="ECO:0000313" key="2">
    <source>
        <dbReference type="EMBL" id="OGI63174.1"/>
    </source>
</evidence>
<dbReference type="GO" id="GO:0016020">
    <property type="term" value="C:membrane"/>
    <property type="evidence" value="ECO:0007669"/>
    <property type="project" value="InterPro"/>
</dbReference>
<feature type="domain" description="Porin" evidence="1">
    <location>
        <begin position="4"/>
        <end position="344"/>
    </location>
</feature>
<dbReference type="Proteomes" id="UP000179076">
    <property type="component" value="Unassembled WGS sequence"/>
</dbReference>
<organism evidence="2 3">
    <name type="scientific">Candidatus Muproteobacteria bacterium RBG_16_60_9</name>
    <dbReference type="NCBI Taxonomy" id="1817755"/>
    <lineage>
        <taxon>Bacteria</taxon>
        <taxon>Pseudomonadati</taxon>
        <taxon>Pseudomonadota</taxon>
        <taxon>Candidatus Muproteobacteria</taxon>
    </lineage>
</organism>
<protein>
    <recommendedName>
        <fullName evidence="1">Porin domain-containing protein</fullName>
    </recommendedName>
</protein>
<dbReference type="GO" id="GO:0015288">
    <property type="term" value="F:porin activity"/>
    <property type="evidence" value="ECO:0007669"/>
    <property type="project" value="InterPro"/>
</dbReference>
<proteinExistence type="predicted"/>
<dbReference type="Gene3D" id="2.40.160.10">
    <property type="entry name" value="Porin"/>
    <property type="match status" value="1"/>
</dbReference>
<dbReference type="AlphaFoldDB" id="A0A1F6V175"/>
<dbReference type="SUPFAM" id="SSF56935">
    <property type="entry name" value="Porins"/>
    <property type="match status" value="1"/>
</dbReference>
<evidence type="ECO:0000259" key="1">
    <source>
        <dbReference type="Pfam" id="PF13609"/>
    </source>
</evidence>
<dbReference type="EMBL" id="MFSP01000160">
    <property type="protein sequence ID" value="OGI63174.1"/>
    <property type="molecule type" value="Genomic_DNA"/>
</dbReference>
<accession>A0A1F6V175</accession>
<evidence type="ECO:0000313" key="3">
    <source>
        <dbReference type="Proteomes" id="UP000179076"/>
    </source>
</evidence>
<dbReference type="Pfam" id="PF13609">
    <property type="entry name" value="Porin_4"/>
    <property type="match status" value="1"/>
</dbReference>
<name>A0A1F6V175_9PROT</name>
<gene>
    <name evidence="2" type="ORF">A2W18_06405</name>
</gene>
<comment type="caution">
    <text evidence="2">The sequence shown here is derived from an EMBL/GenBank/DDBJ whole genome shotgun (WGS) entry which is preliminary data.</text>
</comment>
<reference evidence="2 3" key="1">
    <citation type="journal article" date="2016" name="Nat. Commun.">
        <title>Thousands of microbial genomes shed light on interconnected biogeochemical processes in an aquifer system.</title>
        <authorList>
            <person name="Anantharaman K."/>
            <person name="Brown C.T."/>
            <person name="Hug L.A."/>
            <person name="Sharon I."/>
            <person name="Castelle C.J."/>
            <person name="Probst A.J."/>
            <person name="Thomas B.C."/>
            <person name="Singh A."/>
            <person name="Wilkins M.J."/>
            <person name="Karaoz U."/>
            <person name="Brodie E.L."/>
            <person name="Williams K.H."/>
            <person name="Hubbard S.S."/>
            <person name="Banfield J.F."/>
        </authorList>
    </citation>
    <scope>NUCLEOTIDE SEQUENCE [LARGE SCALE GENOMIC DNA]</scope>
</reference>
<dbReference type="InterPro" id="IPR023614">
    <property type="entry name" value="Porin_dom_sf"/>
</dbReference>
<sequence length="397" mass="42936">MILAASALALEIDPAVAPEINIGGRLMATADYKNQRSAAGGTASDSNLSIADSSLLFGFSKYLFDDSRYGFAVFGIKIPDDDTDLKDDIYIHEAHVGIGGPRYEIKLGRSRLGNTLIAFPTIRDDDLQDYLYVANGSSNAEAEEYQQFGSVVAGSWWLRPSVQVDGGITARTRTDAAGARVTSANFNGGYLGLAYSVPEAIKFDRGIRYAGVRFDTQHANVAGLGLPKETINALIGALAYNLNDNPEATWNLDVQAILNDGASVPNLSTLVARARAKSRAVAIALRYGERPALQTRWQAALNFAWKDYSDFSNGSAYTVAPSYLYRLGSGVELVAQYRYTRNDATLAAALGRDQEHEIQFGLSFAFDHTFNESVGERGSILGIEHNTLDIGPREGGH</sequence>